<evidence type="ECO:0000313" key="2">
    <source>
        <dbReference type="EMBL" id="QEG34514.1"/>
    </source>
</evidence>
<sequence>MLGSSDEEQVAFCKAENRVIVTADADFLRLLKTESDHPGVIYWASGKHFGRIVNDIDAMCFIMEAGEFRGKIFYL</sequence>
<reference evidence="2 3" key="1">
    <citation type="submission" date="2019-08" db="EMBL/GenBank/DDBJ databases">
        <title>Deep-cultivation of Planctomycetes and their phenomic and genomic characterization uncovers novel biology.</title>
        <authorList>
            <person name="Wiegand S."/>
            <person name="Jogler M."/>
            <person name="Boedeker C."/>
            <person name="Pinto D."/>
            <person name="Vollmers J."/>
            <person name="Rivas-Marin E."/>
            <person name="Kohn T."/>
            <person name="Peeters S.H."/>
            <person name="Heuer A."/>
            <person name="Rast P."/>
            <person name="Oberbeckmann S."/>
            <person name="Bunk B."/>
            <person name="Jeske O."/>
            <person name="Meyerdierks A."/>
            <person name="Storesund J.E."/>
            <person name="Kallscheuer N."/>
            <person name="Luecker S."/>
            <person name="Lage O.M."/>
            <person name="Pohl T."/>
            <person name="Merkel B.J."/>
            <person name="Hornburger P."/>
            <person name="Mueller R.-W."/>
            <person name="Bruemmer F."/>
            <person name="Labrenz M."/>
            <person name="Spormann A.M."/>
            <person name="Op den Camp H."/>
            <person name="Overmann J."/>
            <person name="Amann R."/>
            <person name="Jetten M.S.M."/>
            <person name="Mascher T."/>
            <person name="Medema M.H."/>
            <person name="Devos D.P."/>
            <person name="Kaster A.-K."/>
            <person name="Ovreas L."/>
            <person name="Rohde M."/>
            <person name="Galperin M.Y."/>
            <person name="Jogler C."/>
        </authorList>
    </citation>
    <scope>NUCLEOTIDE SEQUENCE [LARGE SCALE GENOMIC DNA]</scope>
    <source>
        <strain evidence="2 3">Pr1d</strain>
    </source>
</reference>
<dbReference type="AlphaFoldDB" id="A0A5B9Q635"/>
<proteinExistence type="predicted"/>
<dbReference type="EMBL" id="CP042913">
    <property type="protein sequence ID" value="QEG34514.1"/>
    <property type="molecule type" value="Genomic_DNA"/>
</dbReference>
<evidence type="ECO:0000313" key="3">
    <source>
        <dbReference type="Proteomes" id="UP000323917"/>
    </source>
</evidence>
<gene>
    <name evidence="2" type="ORF">Pr1d_17940</name>
</gene>
<accession>A0A5B9Q635</accession>
<name>A0A5B9Q635_9BACT</name>
<dbReference type="Pfam" id="PF18480">
    <property type="entry name" value="DUF5615"/>
    <property type="match status" value="1"/>
</dbReference>
<dbReference type="KEGG" id="bgok:Pr1d_17940"/>
<evidence type="ECO:0000259" key="1">
    <source>
        <dbReference type="Pfam" id="PF18480"/>
    </source>
</evidence>
<dbReference type="InterPro" id="IPR041049">
    <property type="entry name" value="DUF5615"/>
</dbReference>
<keyword evidence="3" id="KW-1185">Reference proteome</keyword>
<organism evidence="2 3">
    <name type="scientific">Bythopirellula goksoeyrii</name>
    <dbReference type="NCBI Taxonomy" id="1400387"/>
    <lineage>
        <taxon>Bacteria</taxon>
        <taxon>Pseudomonadati</taxon>
        <taxon>Planctomycetota</taxon>
        <taxon>Planctomycetia</taxon>
        <taxon>Pirellulales</taxon>
        <taxon>Lacipirellulaceae</taxon>
        <taxon>Bythopirellula</taxon>
    </lineage>
</organism>
<dbReference type="Proteomes" id="UP000323917">
    <property type="component" value="Chromosome"/>
</dbReference>
<feature type="domain" description="DUF5615" evidence="1">
    <location>
        <begin position="3"/>
        <end position="42"/>
    </location>
</feature>
<protein>
    <recommendedName>
        <fullName evidence="1">DUF5615 domain-containing protein</fullName>
    </recommendedName>
</protein>